<dbReference type="OMA" id="CEWFINK"/>
<organism evidence="1">
    <name type="scientific">Culicoides sonorensis</name>
    <name type="common">Biting midge</name>
    <dbReference type="NCBI Taxonomy" id="179676"/>
    <lineage>
        <taxon>Eukaryota</taxon>
        <taxon>Metazoa</taxon>
        <taxon>Ecdysozoa</taxon>
        <taxon>Arthropoda</taxon>
        <taxon>Hexapoda</taxon>
        <taxon>Insecta</taxon>
        <taxon>Pterygota</taxon>
        <taxon>Neoptera</taxon>
        <taxon>Endopterygota</taxon>
        <taxon>Diptera</taxon>
        <taxon>Nematocera</taxon>
        <taxon>Chironomoidea</taxon>
        <taxon>Ceratopogonidae</taxon>
        <taxon>Ceratopogoninae</taxon>
        <taxon>Culicoides</taxon>
        <taxon>Monoculicoides</taxon>
    </lineage>
</organism>
<name>A0A336LUK2_CULSO</name>
<dbReference type="VEuPathDB" id="VectorBase:CSON002208"/>
<dbReference type="PANTHER" id="PTHR47326">
    <property type="entry name" value="TRANSPOSABLE ELEMENT TC3 TRANSPOSASE-LIKE PROTEIN"/>
    <property type="match status" value="1"/>
</dbReference>
<dbReference type="EMBL" id="UFQT01000136">
    <property type="protein sequence ID" value="SSX20671.1"/>
    <property type="molecule type" value="Genomic_DNA"/>
</dbReference>
<sequence>MAKVLSISEKVQLVIDCARGISYAAIADEVNSKDSERTKVSRYEVRHLYRNFLKNGTVLNREETHKSLEKVRTSTVNENSVLQQIQTDPHTSIRRIANTTNYSMGTVQKILRKNGLFPYKLQYRQALYPGDLQRRKHMCEWFINKIEENPGFHGQVLFLMRPLSILWSSTNPHWMRANKDKSGPKNF</sequence>
<dbReference type="PANTHER" id="PTHR47326:SF1">
    <property type="entry name" value="HTH PSQ-TYPE DOMAIN-CONTAINING PROTEIN"/>
    <property type="match status" value="1"/>
</dbReference>
<accession>A0A336LUK2</accession>
<dbReference type="AlphaFoldDB" id="A0A336LUK2"/>
<gene>
    <name evidence="1" type="primary">CSON002208</name>
</gene>
<proteinExistence type="predicted"/>
<protein>
    <submittedName>
        <fullName evidence="1">CSON002208 protein</fullName>
    </submittedName>
</protein>
<reference evidence="1" key="1">
    <citation type="submission" date="2018-07" db="EMBL/GenBank/DDBJ databases">
        <authorList>
            <person name="Quirk P.G."/>
            <person name="Krulwich T.A."/>
        </authorList>
    </citation>
    <scope>NUCLEOTIDE SEQUENCE</scope>
</reference>
<evidence type="ECO:0000313" key="1">
    <source>
        <dbReference type="EMBL" id="SSX20671.1"/>
    </source>
</evidence>